<dbReference type="AlphaFoldDB" id="A0A8H5CR58"/>
<dbReference type="OrthoDB" id="3252971at2759"/>
<gene>
    <name evidence="2" type="ORF">D9758_011408</name>
</gene>
<evidence type="ECO:0000256" key="1">
    <source>
        <dbReference type="SAM" id="MobiDB-lite"/>
    </source>
</evidence>
<evidence type="ECO:0000313" key="3">
    <source>
        <dbReference type="Proteomes" id="UP000559256"/>
    </source>
</evidence>
<proteinExistence type="predicted"/>
<dbReference type="EMBL" id="JAACJM010000107">
    <property type="protein sequence ID" value="KAF5345894.1"/>
    <property type="molecule type" value="Genomic_DNA"/>
</dbReference>
<evidence type="ECO:0000313" key="2">
    <source>
        <dbReference type="EMBL" id="KAF5345894.1"/>
    </source>
</evidence>
<comment type="caution">
    <text evidence="2">The sequence shown here is derived from an EMBL/GenBank/DDBJ whole genome shotgun (WGS) entry which is preliminary data.</text>
</comment>
<organism evidence="2 3">
    <name type="scientific">Tetrapyrgos nigripes</name>
    <dbReference type="NCBI Taxonomy" id="182062"/>
    <lineage>
        <taxon>Eukaryota</taxon>
        <taxon>Fungi</taxon>
        <taxon>Dikarya</taxon>
        <taxon>Basidiomycota</taxon>
        <taxon>Agaricomycotina</taxon>
        <taxon>Agaricomycetes</taxon>
        <taxon>Agaricomycetidae</taxon>
        <taxon>Agaricales</taxon>
        <taxon>Marasmiineae</taxon>
        <taxon>Marasmiaceae</taxon>
        <taxon>Tetrapyrgos</taxon>
    </lineage>
</organism>
<protein>
    <submittedName>
        <fullName evidence="2">Uncharacterized protein</fullName>
    </submittedName>
</protein>
<name>A0A8H5CR58_9AGAR</name>
<feature type="region of interest" description="Disordered" evidence="1">
    <location>
        <begin position="64"/>
        <end position="83"/>
    </location>
</feature>
<dbReference type="Proteomes" id="UP000559256">
    <property type="component" value="Unassembled WGS sequence"/>
</dbReference>
<sequence>MNEDLSEGLKENWLNECWIYGLVASLSLHNVRSSYLRVLAQFWLRRSTIPSLSTDWIAPSSRRLGLPSKQPASDDANIRKTPDVKQPISQPELELHAHAAWIKLRYRAPWIAYRCNAIKHDLEPNSYYFSYDITDPRSKSTPDGLKNLRVWADETVTFRPEIFMFEEWEMEIKEVYWFPTDGHFAMDLQIAKGVNDKNLLFFFTAPHYTTDGRGLMGVSDMFYRIFAKELQGSKNANHVSYQNLRWGEEVSRLTPASSALLPDVGEDAVSDSSYPSTMLQFERVPFKSQYTPIRSMKSP</sequence>
<dbReference type="Gene3D" id="3.30.559.10">
    <property type="entry name" value="Chloramphenicol acetyltransferase-like domain"/>
    <property type="match status" value="1"/>
</dbReference>
<dbReference type="InterPro" id="IPR023213">
    <property type="entry name" value="CAT-like_dom_sf"/>
</dbReference>
<accession>A0A8H5CR58</accession>
<keyword evidence="3" id="KW-1185">Reference proteome</keyword>
<reference evidence="2 3" key="1">
    <citation type="journal article" date="2020" name="ISME J.">
        <title>Uncovering the hidden diversity of litter-decomposition mechanisms in mushroom-forming fungi.</title>
        <authorList>
            <person name="Floudas D."/>
            <person name="Bentzer J."/>
            <person name="Ahren D."/>
            <person name="Johansson T."/>
            <person name="Persson P."/>
            <person name="Tunlid A."/>
        </authorList>
    </citation>
    <scope>NUCLEOTIDE SEQUENCE [LARGE SCALE GENOMIC DNA]</scope>
    <source>
        <strain evidence="2 3">CBS 291.85</strain>
    </source>
</reference>